<evidence type="ECO:0000313" key="2">
    <source>
        <dbReference type="Proteomes" id="UP000799755"/>
    </source>
</evidence>
<keyword evidence="2" id="KW-1185">Reference proteome</keyword>
<name>A0ACB6R511_9PLEO</name>
<comment type="caution">
    <text evidence="1">The sequence shown here is derived from an EMBL/GenBank/DDBJ whole genome shotgun (WGS) entry which is preliminary data.</text>
</comment>
<protein>
    <submittedName>
        <fullName evidence="1">Uncharacterized protein</fullName>
    </submittedName>
</protein>
<evidence type="ECO:0000313" key="1">
    <source>
        <dbReference type="EMBL" id="KAF2473607.1"/>
    </source>
</evidence>
<organism evidence="1 2">
    <name type="scientific">Lindgomyces ingoldianus</name>
    <dbReference type="NCBI Taxonomy" id="673940"/>
    <lineage>
        <taxon>Eukaryota</taxon>
        <taxon>Fungi</taxon>
        <taxon>Dikarya</taxon>
        <taxon>Ascomycota</taxon>
        <taxon>Pezizomycotina</taxon>
        <taxon>Dothideomycetes</taxon>
        <taxon>Pleosporomycetidae</taxon>
        <taxon>Pleosporales</taxon>
        <taxon>Lindgomycetaceae</taxon>
        <taxon>Lindgomyces</taxon>
    </lineage>
</organism>
<reference evidence="1" key="1">
    <citation type="journal article" date="2020" name="Stud. Mycol.">
        <title>101 Dothideomycetes genomes: a test case for predicting lifestyles and emergence of pathogens.</title>
        <authorList>
            <person name="Haridas S."/>
            <person name="Albert R."/>
            <person name="Binder M."/>
            <person name="Bloem J."/>
            <person name="Labutti K."/>
            <person name="Salamov A."/>
            <person name="Andreopoulos B."/>
            <person name="Baker S."/>
            <person name="Barry K."/>
            <person name="Bills G."/>
            <person name="Bluhm B."/>
            <person name="Cannon C."/>
            <person name="Castanera R."/>
            <person name="Culley D."/>
            <person name="Daum C."/>
            <person name="Ezra D."/>
            <person name="Gonzalez J."/>
            <person name="Henrissat B."/>
            <person name="Kuo A."/>
            <person name="Liang C."/>
            <person name="Lipzen A."/>
            <person name="Lutzoni F."/>
            <person name="Magnuson J."/>
            <person name="Mondo S."/>
            <person name="Nolan M."/>
            <person name="Ohm R."/>
            <person name="Pangilinan J."/>
            <person name="Park H.-J."/>
            <person name="Ramirez L."/>
            <person name="Alfaro M."/>
            <person name="Sun H."/>
            <person name="Tritt A."/>
            <person name="Yoshinaga Y."/>
            <person name="Zwiers L.-H."/>
            <person name="Turgeon B."/>
            <person name="Goodwin S."/>
            <person name="Spatafora J."/>
            <person name="Crous P."/>
            <person name="Grigoriev I."/>
        </authorList>
    </citation>
    <scope>NUCLEOTIDE SEQUENCE</scope>
    <source>
        <strain evidence="1">ATCC 200398</strain>
    </source>
</reference>
<dbReference type="EMBL" id="MU003499">
    <property type="protein sequence ID" value="KAF2473607.1"/>
    <property type="molecule type" value="Genomic_DNA"/>
</dbReference>
<accession>A0ACB6R511</accession>
<gene>
    <name evidence="1" type="ORF">BDR25DRAFT_386417</name>
</gene>
<dbReference type="Proteomes" id="UP000799755">
    <property type="component" value="Unassembled WGS sequence"/>
</dbReference>
<sequence>MSYFEPGTILWLPKRRDILCSYLESTNTVPNRCFGHPVLVLGVNSSNNSVYILIHEITSFACSNDIAEIRTKVFRRGHDLDDYLPIHPAARFTHSVPTLHLFPSQELARNNWVHVREPYRCPKAWVEQTWDENWVRPHLSRRIETSSVHALARYAISQGYKARVYKKLLEKHASPVEARSRGGGPVHISIPDNLQVGGFTPSSIYPPPIIPHNSSSRITAGQSTHIFSSSYSSHPRIAQDYGTVETPRRRPGGEQIRPCFAVFLTFLFAALILLIAYAAYLSTLGS</sequence>
<proteinExistence type="predicted"/>